<sequence length="182" mass="18643">MRRRSVWGKFLFVLAGCGLAAVLGAGNADAARKGSDSHRGTQVTRSVKAKPATGRRVASAAPSLRRVSAGTATGRGKATASRSARGSAKAGGGGRQVVAGRQMSRSEMKAVASGTCLRRDARGNCTGARLASFASSARAATPRRSVWHAGLPAPDAEQMACPEGTLATLARGHTDTIRCMPL</sequence>
<dbReference type="GeneID" id="99633024"/>
<keyword evidence="2" id="KW-0732">Signal</keyword>
<evidence type="ECO:0008006" key="5">
    <source>
        <dbReference type="Google" id="ProtNLM"/>
    </source>
</evidence>
<feature type="chain" id="PRO_5016854565" description="Secreted protein" evidence="2">
    <location>
        <begin position="21"/>
        <end position="182"/>
    </location>
</feature>
<reference evidence="3 4" key="1">
    <citation type="submission" date="2018-06" db="EMBL/GenBank/DDBJ databases">
        <authorList>
            <consortium name="Pathogen Informatics"/>
            <person name="Doyle S."/>
        </authorList>
    </citation>
    <scope>NUCLEOTIDE SEQUENCE [LARGE SCALE GENOMIC DNA]</scope>
    <source>
        <strain evidence="3 4">NCTC13291</strain>
    </source>
</reference>
<feature type="compositionally biased region" description="Low complexity" evidence="1">
    <location>
        <begin position="69"/>
        <end position="88"/>
    </location>
</feature>
<feature type="signal peptide" evidence="2">
    <location>
        <begin position="1"/>
        <end position="20"/>
    </location>
</feature>
<dbReference type="AlphaFoldDB" id="A0A379N226"/>
<organism evidence="3 4">
    <name type="scientific">Roseomonas mucosa</name>
    <dbReference type="NCBI Taxonomy" id="207340"/>
    <lineage>
        <taxon>Bacteria</taxon>
        <taxon>Pseudomonadati</taxon>
        <taxon>Pseudomonadota</taxon>
        <taxon>Alphaproteobacteria</taxon>
        <taxon>Acetobacterales</taxon>
        <taxon>Roseomonadaceae</taxon>
        <taxon>Roseomonas</taxon>
    </lineage>
</organism>
<evidence type="ECO:0000313" key="3">
    <source>
        <dbReference type="EMBL" id="SUE40412.1"/>
    </source>
</evidence>
<accession>A0A379N226</accession>
<dbReference type="RefSeq" id="WP_126281893.1">
    <property type="nucleotide sequence ID" value="NZ_AP031462.1"/>
</dbReference>
<evidence type="ECO:0000256" key="1">
    <source>
        <dbReference type="SAM" id="MobiDB-lite"/>
    </source>
</evidence>
<feature type="region of interest" description="Disordered" evidence="1">
    <location>
        <begin position="29"/>
        <end position="105"/>
    </location>
</feature>
<evidence type="ECO:0000313" key="4">
    <source>
        <dbReference type="Proteomes" id="UP000254919"/>
    </source>
</evidence>
<dbReference type="Proteomes" id="UP000254919">
    <property type="component" value="Unassembled WGS sequence"/>
</dbReference>
<name>A0A379N226_9PROT</name>
<evidence type="ECO:0000256" key="2">
    <source>
        <dbReference type="SAM" id="SignalP"/>
    </source>
</evidence>
<protein>
    <recommendedName>
        <fullName evidence="5">Secreted protein</fullName>
    </recommendedName>
</protein>
<proteinExistence type="predicted"/>
<gene>
    <name evidence="3" type="ORF">NCTC13291_01972</name>
</gene>
<dbReference type="OrthoDB" id="7285484at2"/>
<feature type="compositionally biased region" description="Basic and acidic residues" evidence="1">
    <location>
        <begin position="30"/>
        <end position="39"/>
    </location>
</feature>
<dbReference type="EMBL" id="UGVN01000001">
    <property type="protein sequence ID" value="SUE40412.1"/>
    <property type="molecule type" value="Genomic_DNA"/>
</dbReference>